<evidence type="ECO:0000313" key="2">
    <source>
        <dbReference type="Proteomes" id="UP000719942"/>
    </source>
</evidence>
<keyword evidence="2" id="KW-1185">Reference proteome</keyword>
<organism evidence="1 2">
    <name type="scientific">Caproiciproducens faecalis</name>
    <dbReference type="NCBI Taxonomy" id="2820301"/>
    <lineage>
        <taxon>Bacteria</taxon>
        <taxon>Bacillati</taxon>
        <taxon>Bacillota</taxon>
        <taxon>Clostridia</taxon>
        <taxon>Eubacteriales</taxon>
        <taxon>Acutalibacteraceae</taxon>
        <taxon>Caproiciproducens</taxon>
    </lineage>
</organism>
<reference evidence="1 2" key="1">
    <citation type="submission" date="2021-03" db="EMBL/GenBank/DDBJ databases">
        <title>Caproiciproducens sp. nov. isolated from feces of cow.</title>
        <authorList>
            <person name="Choi J.-Y."/>
        </authorList>
    </citation>
    <scope>NUCLEOTIDE SEQUENCE [LARGE SCALE GENOMIC DNA]</scope>
    <source>
        <strain evidence="1 2">AGMB10547</strain>
    </source>
</reference>
<evidence type="ECO:0008006" key="3">
    <source>
        <dbReference type="Google" id="ProtNLM"/>
    </source>
</evidence>
<name>A0ABS7DMT5_9FIRM</name>
<dbReference type="Proteomes" id="UP000719942">
    <property type="component" value="Unassembled WGS sequence"/>
</dbReference>
<accession>A0ABS7DMT5</accession>
<dbReference type="RefSeq" id="WP_219964988.1">
    <property type="nucleotide sequence ID" value="NZ_JAGFNZ010000002.1"/>
</dbReference>
<evidence type="ECO:0000313" key="1">
    <source>
        <dbReference type="EMBL" id="MBW7572598.1"/>
    </source>
</evidence>
<comment type="caution">
    <text evidence="1">The sequence shown here is derived from an EMBL/GenBank/DDBJ whole genome shotgun (WGS) entry which is preliminary data.</text>
</comment>
<sequence>MKLENGTDTCNCPHIRCERHGKCAECLEHHAAHKKYPPYCKRKSRAGRTKSQKENPPV</sequence>
<gene>
    <name evidence="1" type="ORF">J5W02_07205</name>
</gene>
<proteinExistence type="predicted"/>
<dbReference type="EMBL" id="JAGFNZ010000002">
    <property type="protein sequence ID" value="MBW7572598.1"/>
    <property type="molecule type" value="Genomic_DNA"/>
</dbReference>
<protein>
    <recommendedName>
        <fullName evidence="3">C2H2-type domain-containing protein</fullName>
    </recommendedName>
</protein>